<comment type="caution">
    <text evidence="7">The sequence shown here is derived from an EMBL/GenBank/DDBJ whole genome shotgun (WGS) entry which is preliminary data.</text>
</comment>
<reference evidence="7" key="1">
    <citation type="submission" date="2020-12" db="EMBL/GenBank/DDBJ databases">
        <title>Bacterial taxonomy.</title>
        <authorList>
            <person name="Pan X."/>
        </authorList>
    </citation>
    <scope>NUCLEOTIDE SEQUENCE</scope>
    <source>
        <strain evidence="7">B2012</strain>
    </source>
</reference>
<keyword evidence="8" id="KW-1185">Reference proteome</keyword>
<evidence type="ECO:0000256" key="5">
    <source>
        <dbReference type="ARBA" id="ARBA00023295"/>
    </source>
</evidence>
<dbReference type="GO" id="GO:0005975">
    <property type="term" value="P:carbohydrate metabolic process"/>
    <property type="evidence" value="ECO:0007669"/>
    <property type="project" value="InterPro"/>
</dbReference>
<comment type="catalytic activity">
    <reaction evidence="1">
        <text>Hydrolysis of terminal non-reducing N-acetyl-D-hexosamine residues in N-acetyl-beta-D-hexosaminides.</text>
        <dbReference type="EC" id="3.2.1.52"/>
    </reaction>
</comment>
<protein>
    <recommendedName>
        <fullName evidence="3">beta-N-acetylhexosaminidase</fullName>
        <ecNumber evidence="3">3.2.1.52</ecNumber>
    </recommendedName>
</protein>
<dbReference type="SUPFAM" id="SSF51445">
    <property type="entry name" value="(Trans)glycosidases"/>
    <property type="match status" value="1"/>
</dbReference>
<comment type="similarity">
    <text evidence="2">Belongs to the glycosyl hydrolase 3 family.</text>
</comment>
<dbReference type="GO" id="GO:0009254">
    <property type="term" value="P:peptidoglycan turnover"/>
    <property type="evidence" value="ECO:0007669"/>
    <property type="project" value="TreeGrafter"/>
</dbReference>
<name>A0A934MHA3_9HYPH</name>
<keyword evidence="5" id="KW-0326">Glycosidase</keyword>
<dbReference type="PANTHER" id="PTHR30480">
    <property type="entry name" value="BETA-HEXOSAMINIDASE-RELATED"/>
    <property type="match status" value="1"/>
</dbReference>
<proteinExistence type="inferred from homology"/>
<dbReference type="PANTHER" id="PTHR30480:SF13">
    <property type="entry name" value="BETA-HEXOSAMINIDASE"/>
    <property type="match status" value="1"/>
</dbReference>
<keyword evidence="4" id="KW-0378">Hydrolase</keyword>
<dbReference type="InterPro" id="IPR050226">
    <property type="entry name" value="NagZ_Beta-hexosaminidase"/>
</dbReference>
<evidence type="ECO:0000256" key="1">
    <source>
        <dbReference type="ARBA" id="ARBA00001231"/>
    </source>
</evidence>
<dbReference type="Pfam" id="PF00933">
    <property type="entry name" value="Glyco_hydro_3"/>
    <property type="match status" value="1"/>
</dbReference>
<evidence type="ECO:0000256" key="4">
    <source>
        <dbReference type="ARBA" id="ARBA00022801"/>
    </source>
</evidence>
<dbReference type="GO" id="GO:0004563">
    <property type="term" value="F:beta-N-acetylhexosaminidase activity"/>
    <property type="evidence" value="ECO:0007669"/>
    <property type="project" value="UniProtKB-EC"/>
</dbReference>
<dbReference type="Proteomes" id="UP000609531">
    <property type="component" value="Unassembled WGS sequence"/>
</dbReference>
<dbReference type="EC" id="3.2.1.52" evidence="3"/>
<evidence type="ECO:0000256" key="2">
    <source>
        <dbReference type="ARBA" id="ARBA00005336"/>
    </source>
</evidence>
<sequence>MAVALSLATAGAAMAQARIPFPPIDGLIIRSDDYQPLPHPKPGLVATFAAGCIPTSPELAWAALPRSLREVPIEEMIGQLLVISFSGKTVKDPGVALAAREIADGSIGGVLYFRHNVGSAADVRAVNALFTDAHPDLPAMIAIDQEGGAVMRVKPSEGAPATPSARDIATTSPAEARGAYLAMADNLADLGFTTNFGPVVDLEVNPDNPVIARFGRAYGAEPKAVIAYAEAFIEAHHEAGIGTALKHFPGHGSSTADSHEGAIDLNATWSRREMVPFRELIRRHEVDMVMIGHLDLDGLSGPGGLPASLSPNAIDVFLRDTLCYGGLVVSDDLAMDAVSARWSPEEAALKMVEAGGDIALLSLSGKTGMAPVKEITRRLAAAAAADPKIADKIRYAYARVVHHKLDFAEKRRVSSRSRAPTPTQWAQVR</sequence>
<accession>A0A934MHA3</accession>
<dbReference type="InterPro" id="IPR001764">
    <property type="entry name" value="Glyco_hydro_3_N"/>
</dbReference>
<gene>
    <name evidence="7" type="ORF">JCR33_17200</name>
</gene>
<evidence type="ECO:0000259" key="6">
    <source>
        <dbReference type="Pfam" id="PF00933"/>
    </source>
</evidence>
<organism evidence="7 8">
    <name type="scientific">Acuticoccus mangrovi</name>
    <dbReference type="NCBI Taxonomy" id="2796142"/>
    <lineage>
        <taxon>Bacteria</taxon>
        <taxon>Pseudomonadati</taxon>
        <taxon>Pseudomonadota</taxon>
        <taxon>Alphaproteobacteria</taxon>
        <taxon>Hyphomicrobiales</taxon>
        <taxon>Amorphaceae</taxon>
        <taxon>Acuticoccus</taxon>
    </lineage>
</organism>
<evidence type="ECO:0000313" key="7">
    <source>
        <dbReference type="EMBL" id="MBJ3777448.1"/>
    </source>
</evidence>
<dbReference type="InterPro" id="IPR017853">
    <property type="entry name" value="GH"/>
</dbReference>
<dbReference type="AlphaFoldDB" id="A0A934MHA3"/>
<evidence type="ECO:0000313" key="8">
    <source>
        <dbReference type="Proteomes" id="UP000609531"/>
    </source>
</evidence>
<dbReference type="InterPro" id="IPR036962">
    <property type="entry name" value="Glyco_hydro_3_N_sf"/>
</dbReference>
<evidence type="ECO:0000256" key="3">
    <source>
        <dbReference type="ARBA" id="ARBA00012663"/>
    </source>
</evidence>
<feature type="domain" description="Glycoside hydrolase family 3 N-terminal" evidence="6">
    <location>
        <begin position="73"/>
        <end position="379"/>
    </location>
</feature>
<dbReference type="EMBL" id="JAEKJA010000015">
    <property type="protein sequence ID" value="MBJ3777448.1"/>
    <property type="molecule type" value="Genomic_DNA"/>
</dbReference>
<dbReference type="Gene3D" id="3.20.20.300">
    <property type="entry name" value="Glycoside hydrolase, family 3, N-terminal domain"/>
    <property type="match status" value="1"/>
</dbReference>
<dbReference type="RefSeq" id="WP_198883349.1">
    <property type="nucleotide sequence ID" value="NZ_JAEKJA010000015.1"/>
</dbReference>